<dbReference type="AlphaFoldDB" id="A0A0N5CJQ5"/>
<evidence type="ECO:0000256" key="3">
    <source>
        <dbReference type="ARBA" id="ARBA00023242"/>
    </source>
</evidence>
<organism evidence="7">
    <name type="scientific">Thelazia callipaeda</name>
    <name type="common">Oriental eyeworm</name>
    <name type="synonym">Parasitic nematode</name>
    <dbReference type="NCBI Taxonomy" id="103827"/>
    <lineage>
        <taxon>Eukaryota</taxon>
        <taxon>Metazoa</taxon>
        <taxon>Ecdysozoa</taxon>
        <taxon>Nematoda</taxon>
        <taxon>Chromadorea</taxon>
        <taxon>Rhabditida</taxon>
        <taxon>Spirurina</taxon>
        <taxon>Spiruromorpha</taxon>
        <taxon>Thelazioidea</taxon>
        <taxon>Thelaziidae</taxon>
        <taxon>Thelazia</taxon>
    </lineage>
</organism>
<dbReference type="GO" id="GO:0000172">
    <property type="term" value="C:ribonuclease MRP complex"/>
    <property type="evidence" value="ECO:0007669"/>
    <property type="project" value="InterPro"/>
</dbReference>
<dbReference type="InterPro" id="IPR014612">
    <property type="entry name" value="Pop7/Rpp20"/>
</dbReference>
<comment type="subcellular location">
    <subcellularLocation>
        <location evidence="1 4">Nucleus</location>
        <location evidence="1 4">Nucleolus</location>
    </subcellularLocation>
</comment>
<gene>
    <name evidence="5" type="ORF">TCLT_LOCUS270</name>
</gene>
<keyword evidence="6" id="KW-1185">Reference proteome</keyword>
<evidence type="ECO:0000313" key="5">
    <source>
        <dbReference type="EMBL" id="VDM95175.1"/>
    </source>
</evidence>
<dbReference type="GO" id="GO:0004526">
    <property type="term" value="F:ribonuclease P activity"/>
    <property type="evidence" value="ECO:0007669"/>
    <property type="project" value="UniProtKB-UniRule"/>
</dbReference>
<dbReference type="GO" id="GO:0006364">
    <property type="term" value="P:rRNA processing"/>
    <property type="evidence" value="ECO:0007669"/>
    <property type="project" value="UniProtKB-KW"/>
</dbReference>
<dbReference type="GO" id="GO:0003676">
    <property type="term" value="F:nucleic acid binding"/>
    <property type="evidence" value="ECO:0007669"/>
    <property type="project" value="InterPro"/>
</dbReference>
<evidence type="ECO:0000313" key="7">
    <source>
        <dbReference type="WBParaSite" id="TCLT_0000026901-mRNA-1"/>
    </source>
</evidence>
<dbReference type="Gene3D" id="3.30.110.20">
    <property type="entry name" value="Alba-like domain"/>
    <property type="match status" value="1"/>
</dbReference>
<dbReference type="Proteomes" id="UP000276776">
    <property type="component" value="Unassembled WGS sequence"/>
</dbReference>
<proteinExistence type="inferred from homology"/>
<dbReference type="STRING" id="103827.A0A0N5CJQ5"/>
<dbReference type="SUPFAM" id="SSF82704">
    <property type="entry name" value="AlbA-like"/>
    <property type="match status" value="1"/>
</dbReference>
<comment type="function">
    <text evidence="4">Component of ribonuclease P, a ribonucleoprotein complex that generates mature tRNA molecules by cleaving their 5'-ends. Also a component of the MRP ribonuclease complex, which cleaves pre-rRNA sequences.</text>
</comment>
<dbReference type="EMBL" id="UYYF01000017">
    <property type="protein sequence ID" value="VDM95175.1"/>
    <property type="molecule type" value="Genomic_DNA"/>
</dbReference>
<keyword evidence="3 4" id="KW-0539">Nucleus</keyword>
<protein>
    <recommendedName>
        <fullName evidence="4">Ribonuclease P protein subunit p20</fullName>
        <shortName evidence="4">RNaseP protein p20</shortName>
    </recommendedName>
</protein>
<dbReference type="PIRSF" id="PIRSF036572">
    <property type="entry name" value="RPP20"/>
    <property type="match status" value="1"/>
</dbReference>
<evidence type="ECO:0000256" key="2">
    <source>
        <dbReference type="ARBA" id="ARBA00022694"/>
    </source>
</evidence>
<comment type="similarity">
    <text evidence="4">Belongs to the histone-like Alba family.</text>
</comment>
<keyword evidence="2 4" id="KW-0819">tRNA processing</keyword>
<dbReference type="PANTHER" id="PTHR15314:SF1">
    <property type="entry name" value="RIBONUCLEASE P PROTEIN SUBUNIT P20"/>
    <property type="match status" value="1"/>
</dbReference>
<evidence type="ECO:0000256" key="1">
    <source>
        <dbReference type="ARBA" id="ARBA00004604"/>
    </source>
</evidence>
<dbReference type="Pfam" id="PF12328">
    <property type="entry name" value="Rpp20"/>
    <property type="match status" value="1"/>
</dbReference>
<dbReference type="OrthoDB" id="416729at2759"/>
<dbReference type="GO" id="GO:0005655">
    <property type="term" value="C:nucleolar ribonuclease P complex"/>
    <property type="evidence" value="ECO:0007669"/>
    <property type="project" value="InterPro"/>
</dbReference>
<sequence length="125" mass="14396">MAMSPRVDETKYELRKNLPPQLHKTSNDVYITRRTNLEAQRTRIIKLLDEKVDHVVLHGLGASISRTIDVALQVQKKLVNTVDLHVKTATIRVTDSLFPVLDEVDFKMRNRLISAIYICITRRTS</sequence>
<dbReference type="PANTHER" id="PTHR15314">
    <property type="entry name" value="RIBONUCLEASE P PROTEIN SUBUNIT P20"/>
    <property type="match status" value="1"/>
</dbReference>
<evidence type="ECO:0000313" key="6">
    <source>
        <dbReference type="Proteomes" id="UP000276776"/>
    </source>
</evidence>
<keyword evidence="4" id="KW-0698">rRNA processing</keyword>
<dbReference type="GO" id="GO:0001682">
    <property type="term" value="P:tRNA 5'-leader removal"/>
    <property type="evidence" value="ECO:0007669"/>
    <property type="project" value="InterPro"/>
</dbReference>
<accession>A0A0N5CJQ5</accession>
<reference evidence="5 6" key="2">
    <citation type="submission" date="2018-11" db="EMBL/GenBank/DDBJ databases">
        <authorList>
            <consortium name="Pathogen Informatics"/>
        </authorList>
    </citation>
    <scope>NUCLEOTIDE SEQUENCE [LARGE SCALE GENOMIC DNA]</scope>
</reference>
<name>A0A0N5CJQ5_THECL</name>
<dbReference type="OMA" id="LHCMGYS"/>
<evidence type="ECO:0000256" key="4">
    <source>
        <dbReference type="PIRNR" id="PIRNR036572"/>
    </source>
</evidence>
<dbReference type="WBParaSite" id="TCLT_0000026901-mRNA-1">
    <property type="protein sequence ID" value="TCLT_0000026901-mRNA-1"/>
    <property type="gene ID" value="TCLT_0000026901"/>
</dbReference>
<reference evidence="7" key="1">
    <citation type="submission" date="2016-04" db="UniProtKB">
        <authorList>
            <consortium name="WormBaseParasite"/>
        </authorList>
    </citation>
    <scope>IDENTIFICATION</scope>
</reference>
<dbReference type="InterPro" id="IPR036882">
    <property type="entry name" value="Alba-like_dom_sf"/>
</dbReference>